<dbReference type="PANTHER" id="PTHR37981:SF1">
    <property type="entry name" value="SGNH HYDROLASE-TYPE ESTERASE DOMAIN-CONTAINING PROTEIN"/>
    <property type="match status" value="1"/>
</dbReference>
<gene>
    <name evidence="2" type="ORF">PG991_002392</name>
</gene>
<dbReference type="InterPro" id="IPR036514">
    <property type="entry name" value="SGNH_hydro_sf"/>
</dbReference>
<evidence type="ECO:0000256" key="1">
    <source>
        <dbReference type="SAM" id="SignalP"/>
    </source>
</evidence>
<protein>
    <submittedName>
        <fullName evidence="2">SGNH hydrolase</fullName>
    </submittedName>
</protein>
<evidence type="ECO:0000313" key="3">
    <source>
        <dbReference type="Proteomes" id="UP001396898"/>
    </source>
</evidence>
<dbReference type="SUPFAM" id="SSF52266">
    <property type="entry name" value="SGNH hydrolase"/>
    <property type="match status" value="1"/>
</dbReference>
<sequence>MPSFTTCLSTPLWLLVGLSAAHVIPHNVSSPLVAQTEAPQELQRRDLKDPTAFTWVQRYAAIGDSYTAGVFSGSYWDRLWNLDVGGWWCSRYDQSYPVLIKEAIGSEIEDFQFTACFGAQTNKIYDQAVDLKDNIDLLTMTAGGNDMCLLDIVKECVILAFYGEATCNAILEQAQKNLESIIKDNIKQILMALDTKMGKDGVVVYNGYARFFNEENEDCATKQDWAPFYWSRQLAEKDPPLPLTIERRKTFNKLTLALNDAIRDVVHEVKDKVKYKIGFANWDLWGIEGVKGQMCDPSSTGAYPDDKQPDLLFFKPDTRKSLWRIISTTSKRSARRRGDAIVADVDSTIDGEVAEEWDMSSPPTEEQREALRAALPPLPKQDLDDKGVDRSVYRSSLWNSANPGAEALHALDARNPAAPGCPSDSSPYVQYLGWMLPDYFGRIFHPNEAGHNAMASFALSRVIDLRAEALGLNPEVCAVTDEFKCWQKEGRKGYANPDRLNENYKTFCNDVKSPGDGSVAWRNARSFHQGTPDEHEFVIETSDYASEYNQEECLESMDRIINGCDGNDPENPRNWKFGGTWKRGEYRYTVNIKRDNRPWPAKEADGTCHGWYHVGASTYNIYGAGWSTWDYGQETLLPKIKACLGLGVTAWTFDYFDEPEGDNNMEWKATFKTPVFVNNRCFKNNKVAFGAGGFTHGCEGSGWA</sequence>
<dbReference type="InterPro" id="IPR001087">
    <property type="entry name" value="GDSL"/>
</dbReference>
<keyword evidence="2" id="KW-0378">Hydrolase</keyword>
<dbReference type="Proteomes" id="UP001396898">
    <property type="component" value="Unassembled WGS sequence"/>
</dbReference>
<dbReference type="CDD" id="cd01823">
    <property type="entry name" value="SEST_like"/>
    <property type="match status" value="1"/>
</dbReference>
<dbReference type="PANTHER" id="PTHR37981">
    <property type="entry name" value="LIPASE 2"/>
    <property type="match status" value="1"/>
</dbReference>
<reference evidence="2 3" key="1">
    <citation type="submission" date="2023-01" db="EMBL/GenBank/DDBJ databases">
        <title>Analysis of 21 Apiospora genomes using comparative genomics revels a genus with tremendous synthesis potential of carbohydrate active enzymes and secondary metabolites.</title>
        <authorList>
            <person name="Sorensen T."/>
        </authorList>
    </citation>
    <scope>NUCLEOTIDE SEQUENCE [LARGE SCALE GENOMIC DNA]</scope>
    <source>
        <strain evidence="2 3">CBS 20057</strain>
    </source>
</reference>
<feature type="chain" id="PRO_5046223417" evidence="1">
    <location>
        <begin position="21"/>
        <end position="704"/>
    </location>
</feature>
<dbReference type="Pfam" id="PF18647">
    <property type="entry name" value="Fungal_lectin_2"/>
    <property type="match status" value="1"/>
</dbReference>
<keyword evidence="1" id="KW-0732">Signal</keyword>
<dbReference type="Gene3D" id="3.40.50.1110">
    <property type="entry name" value="SGNH hydrolase"/>
    <property type="match status" value="1"/>
</dbReference>
<accession>A0ABR1SFD5</accession>
<dbReference type="GO" id="GO:0016787">
    <property type="term" value="F:hydrolase activity"/>
    <property type="evidence" value="ECO:0007669"/>
    <property type="project" value="UniProtKB-KW"/>
</dbReference>
<keyword evidence="3" id="KW-1185">Reference proteome</keyword>
<name>A0ABR1SFD5_9PEZI</name>
<dbReference type="EMBL" id="JAQQWI010000006">
    <property type="protein sequence ID" value="KAK8032994.1"/>
    <property type="molecule type" value="Genomic_DNA"/>
</dbReference>
<organism evidence="2 3">
    <name type="scientific">Apiospora marii</name>
    <dbReference type="NCBI Taxonomy" id="335849"/>
    <lineage>
        <taxon>Eukaryota</taxon>
        <taxon>Fungi</taxon>
        <taxon>Dikarya</taxon>
        <taxon>Ascomycota</taxon>
        <taxon>Pezizomycotina</taxon>
        <taxon>Sordariomycetes</taxon>
        <taxon>Xylariomycetidae</taxon>
        <taxon>Amphisphaeriales</taxon>
        <taxon>Apiosporaceae</taxon>
        <taxon>Apiospora</taxon>
    </lineage>
</organism>
<dbReference type="InterPro" id="IPR037460">
    <property type="entry name" value="SEST-like"/>
</dbReference>
<dbReference type="Pfam" id="PF00657">
    <property type="entry name" value="Lipase_GDSL"/>
    <property type="match status" value="1"/>
</dbReference>
<evidence type="ECO:0000313" key="2">
    <source>
        <dbReference type="EMBL" id="KAK8032994.1"/>
    </source>
</evidence>
<comment type="caution">
    <text evidence="2">The sequence shown here is derived from an EMBL/GenBank/DDBJ whole genome shotgun (WGS) entry which is preliminary data.</text>
</comment>
<feature type="signal peptide" evidence="1">
    <location>
        <begin position="1"/>
        <end position="20"/>
    </location>
</feature>
<proteinExistence type="predicted"/>